<reference evidence="2 3" key="1">
    <citation type="journal article" date="2019" name="Appl. Microbiol. Biotechnol.">
        <title>Genome sequence of Isaria javanica and comparative genome analysis insights into family S53 peptidase evolution in fungal entomopathogens.</title>
        <authorList>
            <person name="Lin R."/>
            <person name="Zhang X."/>
            <person name="Xin B."/>
            <person name="Zou M."/>
            <person name="Gao Y."/>
            <person name="Qin F."/>
            <person name="Hu Q."/>
            <person name="Xie B."/>
            <person name="Cheng X."/>
        </authorList>
    </citation>
    <scope>NUCLEOTIDE SEQUENCE [LARGE SCALE GENOMIC DNA]</scope>
    <source>
        <strain evidence="2 3">IJ1G</strain>
    </source>
</reference>
<proteinExistence type="predicted"/>
<dbReference type="InterPro" id="IPR000953">
    <property type="entry name" value="Chromo/chromo_shadow_dom"/>
</dbReference>
<organism evidence="2 3">
    <name type="scientific">Cordyceps javanica</name>
    <dbReference type="NCBI Taxonomy" id="43265"/>
    <lineage>
        <taxon>Eukaryota</taxon>
        <taxon>Fungi</taxon>
        <taxon>Dikarya</taxon>
        <taxon>Ascomycota</taxon>
        <taxon>Pezizomycotina</taxon>
        <taxon>Sordariomycetes</taxon>
        <taxon>Hypocreomycetidae</taxon>
        <taxon>Hypocreales</taxon>
        <taxon>Cordycipitaceae</taxon>
        <taxon>Cordyceps</taxon>
    </lineage>
</organism>
<dbReference type="PROSITE" id="PS50013">
    <property type="entry name" value="CHROMO_2"/>
    <property type="match status" value="1"/>
</dbReference>
<comment type="caution">
    <text evidence="2">The sequence shown here is derived from an EMBL/GenBank/DDBJ whole genome shotgun (WGS) entry which is preliminary data.</text>
</comment>
<keyword evidence="3" id="KW-1185">Reference proteome</keyword>
<accession>A0A545VJR5</accession>
<dbReference type="AlphaFoldDB" id="A0A545VJR5"/>
<feature type="domain" description="Chromo" evidence="1">
    <location>
        <begin position="92"/>
        <end position="134"/>
    </location>
</feature>
<dbReference type="OrthoDB" id="4868558at2759"/>
<sequence>MERPTRITSPSYCGRSIKTPWSDQVVIMDVLCSLKVSRSVFHGVRAINTDLQWDWPEIVNLLWIVEREDDDDLKLAPEWEQPSRSADTELPRDIELVIGDHQSAAGNTYLAVKWRDYDCPTWELEEDVMARKCW</sequence>
<evidence type="ECO:0000313" key="2">
    <source>
        <dbReference type="EMBL" id="TQV90506.1"/>
    </source>
</evidence>
<evidence type="ECO:0000313" key="3">
    <source>
        <dbReference type="Proteomes" id="UP000315783"/>
    </source>
</evidence>
<evidence type="ECO:0000259" key="1">
    <source>
        <dbReference type="PROSITE" id="PS50013"/>
    </source>
</evidence>
<name>A0A545VJR5_9HYPO</name>
<protein>
    <recommendedName>
        <fullName evidence="1">Chromo domain-containing protein</fullName>
    </recommendedName>
</protein>
<dbReference type="Proteomes" id="UP000315783">
    <property type="component" value="Unassembled WGS sequence"/>
</dbReference>
<gene>
    <name evidence="2" type="ORF">IF1G_10829</name>
</gene>
<dbReference type="EMBL" id="SPUK01000026">
    <property type="protein sequence ID" value="TQV90506.1"/>
    <property type="molecule type" value="Genomic_DNA"/>
</dbReference>